<dbReference type="EMBL" id="LCAO01000022">
    <property type="protein sequence ID" value="KKR91124.1"/>
    <property type="molecule type" value="Genomic_DNA"/>
</dbReference>
<dbReference type="Pfam" id="PF07237">
    <property type="entry name" value="DUF1428"/>
    <property type="match status" value="1"/>
</dbReference>
<gene>
    <name evidence="1" type="ORF">UU42_C0022G0006</name>
</gene>
<dbReference type="Gene3D" id="3.30.70.100">
    <property type="match status" value="1"/>
</dbReference>
<proteinExistence type="predicted"/>
<sequence>MTKAKYVDGFVLVVPKKNTGKYKKLSKDAARVWRRFGALDYKECMIDDAKPKWVTRTFPKMTKQKGGEAVWFSFITYKSRAHRDAVNKKVMAYFDKKYKDHSHKDMPFDMKRMAYAGFKVEVSS</sequence>
<dbReference type="AlphaFoldDB" id="A0A0G0UQU8"/>
<reference evidence="1 2" key="1">
    <citation type="journal article" date="2015" name="Nature">
        <title>rRNA introns, odd ribosomes, and small enigmatic genomes across a large radiation of phyla.</title>
        <authorList>
            <person name="Brown C.T."/>
            <person name="Hug L.A."/>
            <person name="Thomas B.C."/>
            <person name="Sharon I."/>
            <person name="Castelle C.J."/>
            <person name="Singh A."/>
            <person name="Wilkins M.J."/>
            <person name="Williams K.H."/>
            <person name="Banfield J.F."/>
        </authorList>
    </citation>
    <scope>NUCLEOTIDE SEQUENCE [LARGE SCALE GENOMIC DNA]</scope>
</reference>
<evidence type="ECO:0008006" key="3">
    <source>
        <dbReference type="Google" id="ProtNLM"/>
    </source>
</evidence>
<comment type="caution">
    <text evidence="1">The sequence shown here is derived from an EMBL/GenBank/DDBJ whole genome shotgun (WGS) entry which is preliminary data.</text>
</comment>
<organism evidence="1 2">
    <name type="scientific">Candidatus Woesebacteria bacterium GW2011_GWA1_41_13b</name>
    <dbReference type="NCBI Taxonomy" id="1618555"/>
    <lineage>
        <taxon>Bacteria</taxon>
        <taxon>Candidatus Woeseibacteriota</taxon>
    </lineage>
</organism>
<name>A0A0G0UQU8_9BACT</name>
<evidence type="ECO:0000313" key="1">
    <source>
        <dbReference type="EMBL" id="KKR91124.1"/>
    </source>
</evidence>
<dbReference type="InterPro" id="IPR011008">
    <property type="entry name" value="Dimeric_a/b-barrel"/>
</dbReference>
<dbReference type="PATRIC" id="fig|1618555.3.peg.817"/>
<dbReference type="PIRSF" id="PIRSF007028">
    <property type="entry name" value="UCP007028"/>
    <property type="match status" value="1"/>
</dbReference>
<accession>A0A0G0UQU8</accession>
<protein>
    <recommendedName>
        <fullName evidence="3">RNA signal recognition particle 4.5S RNA</fullName>
    </recommendedName>
</protein>
<dbReference type="Proteomes" id="UP000034676">
    <property type="component" value="Unassembled WGS sequence"/>
</dbReference>
<dbReference type="SUPFAM" id="SSF54909">
    <property type="entry name" value="Dimeric alpha+beta barrel"/>
    <property type="match status" value="1"/>
</dbReference>
<evidence type="ECO:0000313" key="2">
    <source>
        <dbReference type="Proteomes" id="UP000034676"/>
    </source>
</evidence>
<dbReference type="InterPro" id="IPR009874">
    <property type="entry name" value="DUF1428"/>
</dbReference>